<feature type="region of interest" description="Disordered" evidence="6">
    <location>
        <begin position="1"/>
        <end position="21"/>
    </location>
</feature>
<dbReference type="EC" id="3.6.4.13" evidence="1"/>
<dbReference type="InterPro" id="IPR001650">
    <property type="entry name" value="Helicase_C-like"/>
</dbReference>
<keyword evidence="3" id="KW-0378">Hydrolase</keyword>
<dbReference type="InterPro" id="IPR011545">
    <property type="entry name" value="DEAD/DEAH_box_helicase_dom"/>
</dbReference>
<dbReference type="Pfam" id="PF00271">
    <property type="entry name" value="Helicase_C"/>
    <property type="match status" value="1"/>
</dbReference>
<proteinExistence type="predicted"/>
<dbReference type="PROSITE" id="PS51194">
    <property type="entry name" value="HELICASE_CTER"/>
    <property type="match status" value="1"/>
</dbReference>
<evidence type="ECO:0000256" key="6">
    <source>
        <dbReference type="SAM" id="MobiDB-lite"/>
    </source>
</evidence>
<evidence type="ECO:0000259" key="8">
    <source>
        <dbReference type="PROSITE" id="PS51194"/>
    </source>
</evidence>
<dbReference type="CDD" id="cd17943">
    <property type="entry name" value="DEADc_DDX20"/>
    <property type="match status" value="1"/>
</dbReference>
<dbReference type="SMART" id="SM00487">
    <property type="entry name" value="DEXDc"/>
    <property type="match status" value="1"/>
</dbReference>
<evidence type="ECO:0000259" key="7">
    <source>
        <dbReference type="PROSITE" id="PS51192"/>
    </source>
</evidence>
<evidence type="ECO:0000256" key="2">
    <source>
        <dbReference type="ARBA" id="ARBA00022741"/>
    </source>
</evidence>
<accession>A0A2S2PUL9</accession>
<dbReference type="SUPFAM" id="SSF52540">
    <property type="entry name" value="P-loop containing nucleoside triphosphate hydrolases"/>
    <property type="match status" value="1"/>
</dbReference>
<dbReference type="EMBL" id="GGMR01020419">
    <property type="protein sequence ID" value="MBY33038.1"/>
    <property type="molecule type" value="Transcribed_RNA"/>
</dbReference>
<feature type="compositionally biased region" description="Basic and acidic residues" evidence="6">
    <location>
        <begin position="1"/>
        <end position="14"/>
    </location>
</feature>
<evidence type="ECO:0000256" key="5">
    <source>
        <dbReference type="ARBA" id="ARBA00022840"/>
    </source>
</evidence>
<dbReference type="GO" id="GO:0005524">
    <property type="term" value="F:ATP binding"/>
    <property type="evidence" value="ECO:0007669"/>
    <property type="project" value="UniProtKB-KW"/>
</dbReference>
<gene>
    <name evidence="9" type="primary">DDX20</name>
    <name evidence="9" type="ORF">g.17359</name>
</gene>
<keyword evidence="5" id="KW-0067">ATP-binding</keyword>
<dbReference type="GO" id="GO:0003724">
    <property type="term" value="F:RNA helicase activity"/>
    <property type="evidence" value="ECO:0007669"/>
    <property type="project" value="UniProtKB-EC"/>
</dbReference>
<evidence type="ECO:0000256" key="3">
    <source>
        <dbReference type="ARBA" id="ARBA00022801"/>
    </source>
</evidence>
<dbReference type="GO" id="GO:0003676">
    <property type="term" value="F:nucleic acid binding"/>
    <property type="evidence" value="ECO:0007669"/>
    <property type="project" value="InterPro"/>
</dbReference>
<feature type="domain" description="Helicase C-terminal" evidence="8">
    <location>
        <begin position="271"/>
        <end position="382"/>
    </location>
</feature>
<protein>
    <recommendedName>
        <fullName evidence="1">RNA helicase</fullName>
        <ecNumber evidence="1">3.6.4.13</ecNumber>
    </recommendedName>
</protein>
<dbReference type="AlphaFoldDB" id="A0A2S2PUL9"/>
<dbReference type="SMART" id="SM00490">
    <property type="entry name" value="HELICc"/>
    <property type="match status" value="1"/>
</dbReference>
<dbReference type="Pfam" id="PF00270">
    <property type="entry name" value="DEAD"/>
    <property type="match status" value="1"/>
</dbReference>
<evidence type="ECO:0000256" key="1">
    <source>
        <dbReference type="ARBA" id="ARBA00012552"/>
    </source>
</evidence>
<dbReference type="InterPro" id="IPR014001">
    <property type="entry name" value="Helicase_ATP-bd"/>
</dbReference>
<keyword evidence="4 9" id="KW-0347">Helicase</keyword>
<feature type="domain" description="Helicase ATP-binding" evidence="7">
    <location>
        <begin position="54"/>
        <end position="225"/>
    </location>
</feature>
<dbReference type="InterPro" id="IPR027417">
    <property type="entry name" value="P-loop_NTPase"/>
</dbReference>
<dbReference type="Gene3D" id="3.40.50.300">
    <property type="entry name" value="P-loop containing nucleotide triphosphate hydrolases"/>
    <property type="match status" value="2"/>
</dbReference>
<dbReference type="GO" id="GO:0010468">
    <property type="term" value="P:regulation of gene expression"/>
    <property type="evidence" value="ECO:0007669"/>
    <property type="project" value="UniProtKB-ARBA"/>
</dbReference>
<dbReference type="GO" id="GO:0016787">
    <property type="term" value="F:hydrolase activity"/>
    <property type="evidence" value="ECO:0007669"/>
    <property type="project" value="UniProtKB-KW"/>
</dbReference>
<dbReference type="PANTHER" id="PTHR47958">
    <property type="entry name" value="ATP-DEPENDENT RNA HELICASE DBP3"/>
    <property type="match status" value="1"/>
</dbReference>
<evidence type="ECO:0000313" key="9">
    <source>
        <dbReference type="EMBL" id="MBY33038.1"/>
    </source>
</evidence>
<dbReference type="CDD" id="cd18787">
    <property type="entry name" value="SF2_C_DEAD"/>
    <property type="match status" value="1"/>
</dbReference>
<sequence>MPASEYSKDTDRTTDVQTQDETPFSDIIKDHPLILKGLSDCEFINASPIQVAALPTIIAGNDTIVEAKNGTGKTLTFVIPTLIKLKLEQNHLQTIILAPTREIAVQIQQCFKKVGQHLPGLKCEYFIGGTPVDVDKQKAKCCQIAVGSPGRIKHLINDHVLKCSEVKSFILDEVDRLFTDKSFTKDVRLIDAKLPKLKQTIVVSASIDKNDMSVFDEFMKEYIMVKGAEEDMNALQDPSKFLLGIKQYVACVKAVSTNIILLPAKNVRLLNILQNLPYTQCIVFTNYMTRVEAVCNMLRDHNYKADYIRGDQDQSIRLKLVDRLTSFKSKILVATDLIARGIDSSNVDLVINMDCPNDWATYLHRIGRAGRFGNKGWIIFFL</sequence>
<evidence type="ECO:0000256" key="4">
    <source>
        <dbReference type="ARBA" id="ARBA00022806"/>
    </source>
</evidence>
<reference evidence="9" key="1">
    <citation type="submission" date="2018-04" db="EMBL/GenBank/DDBJ databases">
        <title>Transcriptome of Schizaphis graminum biotype I.</title>
        <authorList>
            <person name="Scully E.D."/>
            <person name="Geib S.M."/>
            <person name="Palmer N.A."/>
            <person name="Koch K."/>
            <person name="Bradshaw J."/>
            <person name="Heng-Moss T."/>
            <person name="Sarath G."/>
        </authorList>
    </citation>
    <scope>NUCLEOTIDE SEQUENCE</scope>
</reference>
<keyword evidence="2" id="KW-0547">Nucleotide-binding</keyword>
<name>A0A2S2PUL9_SCHGA</name>
<organism evidence="9">
    <name type="scientific">Schizaphis graminum</name>
    <name type="common">Green bug aphid</name>
    <dbReference type="NCBI Taxonomy" id="13262"/>
    <lineage>
        <taxon>Eukaryota</taxon>
        <taxon>Metazoa</taxon>
        <taxon>Ecdysozoa</taxon>
        <taxon>Arthropoda</taxon>
        <taxon>Hexapoda</taxon>
        <taxon>Insecta</taxon>
        <taxon>Pterygota</taxon>
        <taxon>Neoptera</taxon>
        <taxon>Paraneoptera</taxon>
        <taxon>Hemiptera</taxon>
        <taxon>Sternorrhyncha</taxon>
        <taxon>Aphidomorpha</taxon>
        <taxon>Aphidoidea</taxon>
        <taxon>Aphididae</taxon>
        <taxon>Aphidini</taxon>
        <taxon>Schizaphis</taxon>
    </lineage>
</organism>
<dbReference type="PROSITE" id="PS51192">
    <property type="entry name" value="HELICASE_ATP_BIND_1"/>
    <property type="match status" value="1"/>
</dbReference>